<dbReference type="RefSeq" id="XP_001417141.1">
    <property type="nucleotide sequence ID" value="XM_001417104.1"/>
</dbReference>
<accession>A4RVH8</accession>
<keyword evidence="2" id="KW-1185">Reference proteome</keyword>
<reference evidence="1 2" key="1">
    <citation type="journal article" date="2007" name="Proc. Natl. Acad. Sci. U.S.A.">
        <title>The tiny eukaryote Ostreococcus provides genomic insights into the paradox of plankton speciation.</title>
        <authorList>
            <person name="Palenik B."/>
            <person name="Grimwood J."/>
            <person name="Aerts A."/>
            <person name="Rouze P."/>
            <person name="Salamov A."/>
            <person name="Putnam N."/>
            <person name="Dupont C."/>
            <person name="Jorgensen R."/>
            <person name="Derelle E."/>
            <person name="Rombauts S."/>
            <person name="Zhou K."/>
            <person name="Otillar R."/>
            <person name="Merchant S.S."/>
            <person name="Podell S."/>
            <person name="Gaasterland T."/>
            <person name="Napoli C."/>
            <person name="Gendler K."/>
            <person name="Manuell A."/>
            <person name="Tai V."/>
            <person name="Vallon O."/>
            <person name="Piganeau G."/>
            <person name="Jancek S."/>
            <person name="Heijde M."/>
            <person name="Jabbari K."/>
            <person name="Bowler C."/>
            <person name="Lohr M."/>
            <person name="Robbens S."/>
            <person name="Werner G."/>
            <person name="Dubchak I."/>
            <person name="Pazour G.J."/>
            <person name="Ren Q."/>
            <person name="Paulsen I."/>
            <person name="Delwiche C."/>
            <person name="Schmutz J."/>
            <person name="Rokhsar D."/>
            <person name="Van de Peer Y."/>
            <person name="Moreau H."/>
            <person name="Grigoriev I.V."/>
        </authorList>
    </citation>
    <scope>NUCLEOTIDE SEQUENCE [LARGE SCALE GENOMIC DNA]</scope>
    <source>
        <strain evidence="1 2">CCE9901</strain>
    </source>
</reference>
<dbReference type="Gramene" id="ABO95434">
    <property type="protein sequence ID" value="ABO95434"/>
    <property type="gene ID" value="OSTLU_30980"/>
</dbReference>
<sequence length="165" mass="18798">MQVKELRAMKKVPTQFLPLFEVGESFEDAPEKNVAVLQDEPVAREAIFITETPEESAEYDFDYDRFHPNARAALCALKFALKHPPCAPHSDKLISELHYLKLTVSAGNRRVAPNELAAQPRAIRRNDELSAEESRKVLELERTLEVLRLRVAQLASMEDDQRISD</sequence>
<dbReference type="GeneID" id="5001189"/>
<gene>
    <name evidence="1" type="ORF">OSTLU_30980</name>
</gene>
<protein>
    <submittedName>
        <fullName evidence="1">Uncharacterized protein</fullName>
    </submittedName>
</protein>
<organism evidence="1 2">
    <name type="scientific">Ostreococcus lucimarinus (strain CCE9901)</name>
    <dbReference type="NCBI Taxonomy" id="436017"/>
    <lineage>
        <taxon>Eukaryota</taxon>
        <taxon>Viridiplantae</taxon>
        <taxon>Chlorophyta</taxon>
        <taxon>Mamiellophyceae</taxon>
        <taxon>Mamiellales</taxon>
        <taxon>Bathycoccaceae</taxon>
        <taxon>Ostreococcus</taxon>
    </lineage>
</organism>
<name>A4RVH8_OSTLU</name>
<dbReference type="AlphaFoldDB" id="A4RVH8"/>
<dbReference type="HOGENOM" id="CLU_1613562_0_0_1"/>
<dbReference type="Proteomes" id="UP000001568">
    <property type="component" value="Chromosome 4"/>
</dbReference>
<evidence type="ECO:0000313" key="1">
    <source>
        <dbReference type="EMBL" id="ABO95434.1"/>
    </source>
</evidence>
<dbReference type="OMA" id="PCAPHSD"/>
<dbReference type="KEGG" id="olu:OSTLU_30980"/>
<evidence type="ECO:0000313" key="2">
    <source>
        <dbReference type="Proteomes" id="UP000001568"/>
    </source>
</evidence>
<dbReference type="EMBL" id="CP000584">
    <property type="protein sequence ID" value="ABO95434.1"/>
    <property type="molecule type" value="Genomic_DNA"/>
</dbReference>
<proteinExistence type="predicted"/>